<dbReference type="AlphaFoldDB" id="A0A7G9L3E6"/>
<accession>A0A7G9L3E6</accession>
<comment type="similarity">
    <text evidence="2 7">Belongs to the MscS (TC 1.A.23) family.</text>
</comment>
<dbReference type="SUPFAM" id="SSF50182">
    <property type="entry name" value="Sm-like ribonucleoproteins"/>
    <property type="match status" value="1"/>
</dbReference>
<sequence>MDLVSILLDRVRDMVAGFVRTVPQLGIAFLVLLVTWGLANGVRTVVRRVAGQAGARPSLVGLFATLAGILVWIFGILVALAVLLPGVTAGSLLTILGFGSVAIGFAFRDIFENFLAGVLIMMRRKMRIGDLIECEQCEGRVEQITLRETYLRRLDSQLTIVPNSYLFKNPVRIVTDADLRRHEIVVGVSYDTDLDAAADTIKGAIRDLELVNRSRGVDVFAREFGDSSIDFTVRWWSGSNQIEMHRSRDQVVRAIKRALDAAEIEIPFPQRTLHFPGALKVDQGDSRLSG</sequence>
<proteinExistence type="inferred from homology"/>
<dbReference type="Gene3D" id="1.10.287.1260">
    <property type="match status" value="1"/>
</dbReference>
<dbReference type="Pfam" id="PF05552">
    <property type="entry name" value="MS_channel_1st_1"/>
    <property type="match status" value="1"/>
</dbReference>
<dbReference type="KEGG" id="ssau:H8M03_01935"/>
<comment type="subcellular location">
    <subcellularLocation>
        <location evidence="7">Cell inner membrane</location>
        <topology evidence="7">Multi-pass membrane protein</topology>
    </subcellularLocation>
    <subcellularLocation>
        <location evidence="1">Cell membrane</location>
        <topology evidence="1">Multi-pass membrane protein</topology>
    </subcellularLocation>
</comment>
<evidence type="ECO:0000259" key="9">
    <source>
        <dbReference type="Pfam" id="PF21082"/>
    </source>
</evidence>
<comment type="subunit">
    <text evidence="7">Homoheptamer.</text>
</comment>
<evidence type="ECO:0000259" key="8">
    <source>
        <dbReference type="Pfam" id="PF00924"/>
    </source>
</evidence>
<dbReference type="SUPFAM" id="SSF82861">
    <property type="entry name" value="Mechanosensitive channel protein MscS (YggB), transmembrane region"/>
    <property type="match status" value="1"/>
</dbReference>
<comment type="caution">
    <text evidence="7">Lacks conserved residue(s) required for the propagation of feature annotation.</text>
</comment>
<keyword evidence="3" id="KW-1003">Cell membrane</keyword>
<dbReference type="PANTHER" id="PTHR30221:SF1">
    <property type="entry name" value="SMALL-CONDUCTANCE MECHANOSENSITIVE CHANNEL"/>
    <property type="match status" value="1"/>
</dbReference>
<evidence type="ECO:0000256" key="3">
    <source>
        <dbReference type="ARBA" id="ARBA00022475"/>
    </source>
</evidence>
<keyword evidence="7" id="KW-0813">Transport</keyword>
<dbReference type="Pfam" id="PF00924">
    <property type="entry name" value="MS_channel_2nd"/>
    <property type="match status" value="1"/>
</dbReference>
<keyword evidence="6 7" id="KW-0472">Membrane</keyword>
<reference evidence="10 11" key="1">
    <citation type="submission" date="2020-08" db="EMBL/GenBank/DDBJ databases">
        <title>Sphingomonas sp. sand1-3 16S ribosomal RNA gene Genome sequencing and assembly.</title>
        <authorList>
            <person name="Kang M."/>
        </authorList>
    </citation>
    <scope>NUCLEOTIDE SEQUENCE [LARGE SCALE GENOMIC DNA]</scope>
    <source>
        <strain evidence="11">sand1-3</strain>
    </source>
</reference>
<evidence type="ECO:0000256" key="5">
    <source>
        <dbReference type="ARBA" id="ARBA00022989"/>
    </source>
</evidence>
<evidence type="ECO:0000313" key="11">
    <source>
        <dbReference type="Proteomes" id="UP000515861"/>
    </source>
</evidence>
<dbReference type="GO" id="GO:0008381">
    <property type="term" value="F:mechanosensitive monoatomic ion channel activity"/>
    <property type="evidence" value="ECO:0007669"/>
    <property type="project" value="InterPro"/>
</dbReference>
<feature type="domain" description="Mechanosensitive ion channel MscS" evidence="8">
    <location>
        <begin position="109"/>
        <end position="171"/>
    </location>
</feature>
<feature type="transmembrane region" description="Helical" evidence="7">
    <location>
        <begin position="59"/>
        <end position="83"/>
    </location>
</feature>
<dbReference type="GO" id="GO:0005886">
    <property type="term" value="C:plasma membrane"/>
    <property type="evidence" value="ECO:0007669"/>
    <property type="project" value="UniProtKB-SubCell"/>
</dbReference>
<keyword evidence="7" id="KW-0997">Cell inner membrane</keyword>
<evidence type="ECO:0000256" key="1">
    <source>
        <dbReference type="ARBA" id="ARBA00004651"/>
    </source>
</evidence>
<dbReference type="PANTHER" id="PTHR30221">
    <property type="entry name" value="SMALL-CONDUCTANCE MECHANOSENSITIVE CHANNEL"/>
    <property type="match status" value="1"/>
</dbReference>
<dbReference type="InterPro" id="IPR011014">
    <property type="entry name" value="MscS_channel_TM-2"/>
</dbReference>
<dbReference type="InterPro" id="IPR023408">
    <property type="entry name" value="MscS_beta-dom_sf"/>
</dbReference>
<gene>
    <name evidence="10" type="ORF">H8M03_01935</name>
</gene>
<dbReference type="InterPro" id="IPR010920">
    <property type="entry name" value="LSM_dom_sf"/>
</dbReference>
<organism evidence="10 11">
    <name type="scientific">Sphingomonas sabuli</name>
    <dbReference type="NCBI Taxonomy" id="2764186"/>
    <lineage>
        <taxon>Bacteria</taxon>
        <taxon>Pseudomonadati</taxon>
        <taxon>Pseudomonadota</taxon>
        <taxon>Alphaproteobacteria</taxon>
        <taxon>Sphingomonadales</taxon>
        <taxon>Sphingomonadaceae</taxon>
        <taxon>Sphingomonas</taxon>
    </lineage>
</organism>
<keyword evidence="7" id="KW-0406">Ion transport</keyword>
<dbReference type="InterPro" id="IPR008910">
    <property type="entry name" value="MSC_TM_helix"/>
</dbReference>
<dbReference type="Gene3D" id="3.30.70.100">
    <property type="match status" value="1"/>
</dbReference>
<name>A0A7G9L3E6_9SPHN</name>
<feature type="transmembrane region" description="Helical" evidence="7">
    <location>
        <begin position="20"/>
        <end position="39"/>
    </location>
</feature>
<dbReference type="RefSeq" id="WP_187480100.1">
    <property type="nucleotide sequence ID" value="NZ_CP060697.1"/>
</dbReference>
<feature type="transmembrane region" description="Helical" evidence="7">
    <location>
        <begin position="95"/>
        <end position="120"/>
    </location>
</feature>
<evidence type="ECO:0000256" key="2">
    <source>
        <dbReference type="ARBA" id="ARBA00008017"/>
    </source>
</evidence>
<keyword evidence="7" id="KW-0407">Ion channel</keyword>
<evidence type="ECO:0000256" key="4">
    <source>
        <dbReference type="ARBA" id="ARBA00022692"/>
    </source>
</evidence>
<dbReference type="Proteomes" id="UP000515861">
    <property type="component" value="Chromosome"/>
</dbReference>
<dbReference type="InterPro" id="IPR045275">
    <property type="entry name" value="MscS_archaea/bacteria_type"/>
</dbReference>
<dbReference type="Pfam" id="PF21082">
    <property type="entry name" value="MS_channel_3rd"/>
    <property type="match status" value="1"/>
</dbReference>
<feature type="domain" description="Mechanosensitive ion channel MscS C-terminal" evidence="9">
    <location>
        <begin position="183"/>
        <end position="266"/>
    </location>
</feature>
<dbReference type="InterPro" id="IPR011066">
    <property type="entry name" value="MscS_channel_C_sf"/>
</dbReference>
<evidence type="ECO:0000256" key="6">
    <source>
        <dbReference type="ARBA" id="ARBA00023136"/>
    </source>
</evidence>
<dbReference type="EMBL" id="CP060697">
    <property type="protein sequence ID" value="QNM83145.1"/>
    <property type="molecule type" value="Genomic_DNA"/>
</dbReference>
<dbReference type="InterPro" id="IPR006685">
    <property type="entry name" value="MscS_channel_2nd"/>
</dbReference>
<dbReference type="SUPFAM" id="SSF82689">
    <property type="entry name" value="Mechanosensitive channel protein MscS (YggB), C-terminal domain"/>
    <property type="match status" value="1"/>
</dbReference>
<protein>
    <recommendedName>
        <fullName evidence="7">Small-conductance mechanosensitive channel</fullName>
    </recommendedName>
</protein>
<comment type="function">
    <text evidence="7">Mechanosensitive channel that participates in the regulation of osmotic pressure changes within the cell, opening in response to stretch forces in the membrane lipid bilayer, without the need for other proteins. Contributes to normal resistance to hypoosmotic shock. Forms an ion channel of 1.0 nanosiemens conductance with a slight preference for anions.</text>
</comment>
<evidence type="ECO:0000313" key="10">
    <source>
        <dbReference type="EMBL" id="QNM83145.1"/>
    </source>
</evidence>
<evidence type="ECO:0000256" key="7">
    <source>
        <dbReference type="RuleBase" id="RU369025"/>
    </source>
</evidence>
<dbReference type="InterPro" id="IPR049278">
    <property type="entry name" value="MS_channel_C"/>
</dbReference>
<dbReference type="Gene3D" id="2.30.30.60">
    <property type="match status" value="1"/>
</dbReference>
<keyword evidence="5 7" id="KW-1133">Transmembrane helix</keyword>
<keyword evidence="11" id="KW-1185">Reference proteome</keyword>
<keyword evidence="4 7" id="KW-0812">Transmembrane</keyword>